<sequence length="348" mass="41429">MGSIAKYAAVNTKIKALEGKFLSSDQYNKIIETKDYSEAVNYLKEETPYYDVLKEYDIEDIHRIQLEHILKENYIKNFYKLSHYFSGNYKKLFSILFIRFEVEDLKNIFRAKYLGKSKEELESLITYRSPLSNVDYDKLIEAKDVYEVGEYLKDTKYYKYLGHIIEGIKEEGLFRIETALDFIHFNSIKKFINNLNNEDKELMNKFLGVYNDLLNIQWIFRGKKYYTMSPEELLNYTVYNGYKLNINSLKELCYSKDMEEFSKLVSKTSYSEVFEDGKKDEYLIQRDIHNYLKKMYLQYQKKNENNISVAIAYLELALLEITDIVSIIESKRYSISSEETLKYVTTIN</sequence>
<dbReference type="RefSeq" id="WP_106064834.1">
    <property type="nucleotide sequence ID" value="NZ_PVXO01000073.1"/>
</dbReference>
<keyword evidence="2" id="KW-0406">Ion transport</keyword>
<dbReference type="AlphaFoldDB" id="A0A2T0B059"/>
<dbReference type="InterPro" id="IPR044911">
    <property type="entry name" value="V-type_ATPase_csu/dsu_dom_3"/>
</dbReference>
<keyword evidence="1" id="KW-0813">Transport</keyword>
<dbReference type="EMBL" id="PVXO01000073">
    <property type="protein sequence ID" value="PRR76894.1"/>
    <property type="molecule type" value="Genomic_DNA"/>
</dbReference>
<dbReference type="InterPro" id="IPR002843">
    <property type="entry name" value="ATPase_V0-cplx_csu/dsu"/>
</dbReference>
<dbReference type="PANTHER" id="PTHR38682">
    <property type="entry name" value="V-TYPE ATP SYNTHASE SUBUNIT C"/>
    <property type="match status" value="1"/>
</dbReference>
<evidence type="ECO:0000313" key="4">
    <source>
        <dbReference type="Proteomes" id="UP000239706"/>
    </source>
</evidence>
<accession>A0A2T0B059</accession>
<dbReference type="Proteomes" id="UP000239706">
    <property type="component" value="Unassembled WGS sequence"/>
</dbReference>
<dbReference type="Pfam" id="PF01992">
    <property type="entry name" value="vATP-synt_AC39"/>
    <property type="match status" value="1"/>
</dbReference>
<dbReference type="OrthoDB" id="9816136at2"/>
<evidence type="ECO:0000256" key="2">
    <source>
        <dbReference type="ARBA" id="ARBA00023065"/>
    </source>
</evidence>
<dbReference type="SUPFAM" id="SSF103486">
    <property type="entry name" value="V-type ATP synthase subunit C"/>
    <property type="match status" value="1"/>
</dbReference>
<comment type="caution">
    <text evidence="3">The sequence shown here is derived from an EMBL/GenBank/DDBJ whole genome shotgun (WGS) entry which is preliminary data.</text>
</comment>
<proteinExistence type="predicted"/>
<dbReference type="Gene3D" id="1.10.132.50">
    <property type="entry name" value="ATP synthase (C/AC39) subunit, domain 3"/>
    <property type="match status" value="3"/>
</dbReference>
<dbReference type="InterPro" id="IPR036079">
    <property type="entry name" value="ATPase_csu/dsu_sf"/>
</dbReference>
<organism evidence="3 4">
    <name type="scientific">Clostridium liquoris</name>
    <dbReference type="NCBI Taxonomy" id="1289519"/>
    <lineage>
        <taxon>Bacteria</taxon>
        <taxon>Bacillati</taxon>
        <taxon>Bacillota</taxon>
        <taxon>Clostridia</taxon>
        <taxon>Eubacteriales</taxon>
        <taxon>Clostridiaceae</taxon>
        <taxon>Clostridium</taxon>
    </lineage>
</organism>
<dbReference type="GO" id="GO:0046961">
    <property type="term" value="F:proton-transporting ATPase activity, rotational mechanism"/>
    <property type="evidence" value="ECO:0007669"/>
    <property type="project" value="InterPro"/>
</dbReference>
<reference evidence="3 4" key="1">
    <citation type="submission" date="2018-03" db="EMBL/GenBank/DDBJ databases">
        <title>Genome sequence of Clostridium liquoris DSM 100320.</title>
        <authorList>
            <person name="Poehlein A."/>
            <person name="Daniel R."/>
        </authorList>
    </citation>
    <scope>NUCLEOTIDE SEQUENCE [LARGE SCALE GENOMIC DNA]</scope>
    <source>
        <strain evidence="3 4">DSM 100320</strain>
    </source>
</reference>
<name>A0A2T0B059_9CLOT</name>
<dbReference type="PANTHER" id="PTHR38682:SF1">
    <property type="entry name" value="V-TYPE ATP SYNTHASE SUBUNIT C"/>
    <property type="match status" value="1"/>
</dbReference>
<evidence type="ECO:0000313" key="3">
    <source>
        <dbReference type="EMBL" id="PRR76894.1"/>
    </source>
</evidence>
<protein>
    <submittedName>
        <fullName evidence="3">V-type ATP synthase subunit C</fullName>
    </submittedName>
</protein>
<dbReference type="InterPro" id="IPR050873">
    <property type="entry name" value="V-ATPase_V0D/AC39_subunit"/>
</dbReference>
<gene>
    <name evidence="3" type="ORF">CLLI_28280</name>
</gene>
<evidence type="ECO:0000256" key="1">
    <source>
        <dbReference type="ARBA" id="ARBA00022448"/>
    </source>
</evidence>
<keyword evidence="4" id="KW-1185">Reference proteome</keyword>